<name>A0A3D8Y9C0_9BACT</name>
<dbReference type="OrthoDB" id="1442826at2"/>
<organism evidence="1 2">
    <name type="scientific">Dyadobacter luteus</name>
    <dbReference type="NCBI Taxonomy" id="2259619"/>
    <lineage>
        <taxon>Bacteria</taxon>
        <taxon>Pseudomonadati</taxon>
        <taxon>Bacteroidota</taxon>
        <taxon>Cytophagia</taxon>
        <taxon>Cytophagales</taxon>
        <taxon>Spirosomataceae</taxon>
        <taxon>Dyadobacter</taxon>
    </lineage>
</organism>
<sequence length="96" mass="10935">MQNAAALLKRFFSDIEKDPRIGIKHIGLYTALILLWENQGSNGPLAAYSSQVMLAAKISSSATFVKLLHELAEYNYIRYEPSYYKFKQSRIFLTGI</sequence>
<keyword evidence="2" id="KW-1185">Reference proteome</keyword>
<evidence type="ECO:0000313" key="1">
    <source>
        <dbReference type="EMBL" id="REA60063.1"/>
    </source>
</evidence>
<dbReference type="Proteomes" id="UP000256373">
    <property type="component" value="Unassembled WGS sequence"/>
</dbReference>
<dbReference type="RefSeq" id="WP_115831808.1">
    <property type="nucleotide sequence ID" value="NZ_QNUL01000012.1"/>
</dbReference>
<accession>A0A3D8Y9C0</accession>
<evidence type="ECO:0000313" key="2">
    <source>
        <dbReference type="Proteomes" id="UP000256373"/>
    </source>
</evidence>
<dbReference type="EMBL" id="QNUL01000012">
    <property type="protein sequence ID" value="REA60063.1"/>
    <property type="molecule type" value="Genomic_DNA"/>
</dbReference>
<comment type="caution">
    <text evidence="1">The sequence shown here is derived from an EMBL/GenBank/DDBJ whole genome shotgun (WGS) entry which is preliminary data.</text>
</comment>
<proteinExistence type="predicted"/>
<gene>
    <name evidence="1" type="ORF">DSL64_15375</name>
</gene>
<dbReference type="AlphaFoldDB" id="A0A3D8Y9C0"/>
<evidence type="ECO:0008006" key="3">
    <source>
        <dbReference type="Google" id="ProtNLM"/>
    </source>
</evidence>
<protein>
    <recommendedName>
        <fullName evidence="3">Transcriptional regulator</fullName>
    </recommendedName>
</protein>
<reference evidence="1 2" key="1">
    <citation type="submission" date="2018-07" db="EMBL/GenBank/DDBJ databases">
        <title>Dyadobacter roseus sp. nov., isolated from rose rhizosphere soil.</title>
        <authorList>
            <person name="Chen L."/>
        </authorList>
    </citation>
    <scope>NUCLEOTIDE SEQUENCE [LARGE SCALE GENOMIC DNA]</scope>
    <source>
        <strain evidence="1 2">RS19</strain>
    </source>
</reference>